<accession>A0AAP2DVC4</accession>
<reference evidence="1 2" key="1">
    <citation type="submission" date="2021-05" db="EMBL/GenBank/DDBJ databases">
        <title>A Polyphasic approach of four new species of the genus Ohtaekwangia: Ohtaekwangia histidinii sp. nov., Ohtaekwangia cretensis sp. nov., Ohtaekwangia indiensis sp. nov., Ohtaekwangia reichenbachii sp. nov. from diverse environment.</title>
        <authorList>
            <person name="Octaviana S."/>
        </authorList>
    </citation>
    <scope>NUCLEOTIDE SEQUENCE [LARGE SCALE GENOMIC DNA]</scope>
    <source>
        <strain evidence="1 2">PWU5</strain>
    </source>
</reference>
<keyword evidence="2" id="KW-1185">Reference proteome</keyword>
<dbReference type="Proteomes" id="UP001319080">
    <property type="component" value="Unassembled WGS sequence"/>
</dbReference>
<dbReference type="AlphaFoldDB" id="A0AAP2DVC4"/>
<evidence type="ECO:0000313" key="1">
    <source>
        <dbReference type="EMBL" id="MBT1706622.1"/>
    </source>
</evidence>
<dbReference type="EMBL" id="JAHESE010000001">
    <property type="protein sequence ID" value="MBT1706622.1"/>
    <property type="molecule type" value="Genomic_DNA"/>
</dbReference>
<comment type="caution">
    <text evidence="1">The sequence shown here is derived from an EMBL/GenBank/DDBJ whole genome shotgun (WGS) entry which is preliminary data.</text>
</comment>
<sequence>MKKIDILNFITSFRKAPNDIKTYQELLAHLGAENEAIMSQMLQELQQSRVIREVEASGEKSYQVIAR</sequence>
<name>A0AAP2DVC4_9BACT</name>
<gene>
    <name evidence="1" type="ORF">KK062_00225</name>
</gene>
<proteinExistence type="predicted"/>
<evidence type="ECO:0000313" key="2">
    <source>
        <dbReference type="Proteomes" id="UP001319080"/>
    </source>
</evidence>
<organism evidence="1 2">
    <name type="scientific">Dawidia cretensis</name>
    <dbReference type="NCBI Taxonomy" id="2782350"/>
    <lineage>
        <taxon>Bacteria</taxon>
        <taxon>Pseudomonadati</taxon>
        <taxon>Bacteroidota</taxon>
        <taxon>Cytophagia</taxon>
        <taxon>Cytophagales</taxon>
        <taxon>Chryseotaleaceae</taxon>
        <taxon>Dawidia</taxon>
    </lineage>
</organism>
<protein>
    <submittedName>
        <fullName evidence="1">Uncharacterized protein</fullName>
    </submittedName>
</protein>
<dbReference type="RefSeq" id="WP_254082215.1">
    <property type="nucleotide sequence ID" value="NZ_JAHESE010000001.1"/>
</dbReference>